<dbReference type="InterPro" id="IPR020449">
    <property type="entry name" value="Tscrpt_reg_AraC-type_HTH"/>
</dbReference>
<dbReference type="GO" id="GO:0000160">
    <property type="term" value="P:phosphorelay signal transduction system"/>
    <property type="evidence" value="ECO:0007669"/>
    <property type="project" value="InterPro"/>
</dbReference>
<evidence type="ECO:0000256" key="1">
    <source>
        <dbReference type="ARBA" id="ARBA00023015"/>
    </source>
</evidence>
<dbReference type="AlphaFoldDB" id="A0A2R5EU83"/>
<evidence type="ECO:0000256" key="4">
    <source>
        <dbReference type="PROSITE-ProRule" id="PRU00169"/>
    </source>
</evidence>
<dbReference type="SMART" id="SM00342">
    <property type="entry name" value="HTH_ARAC"/>
    <property type="match status" value="1"/>
</dbReference>
<evidence type="ECO:0000313" key="8">
    <source>
        <dbReference type="Proteomes" id="UP000245202"/>
    </source>
</evidence>
<dbReference type="Pfam" id="PF00072">
    <property type="entry name" value="Response_reg"/>
    <property type="match status" value="1"/>
</dbReference>
<gene>
    <name evidence="7" type="ORF">PAT3040_04967</name>
</gene>
<evidence type="ECO:0000313" key="7">
    <source>
        <dbReference type="EMBL" id="GBG10246.1"/>
    </source>
</evidence>
<dbReference type="InterPro" id="IPR018060">
    <property type="entry name" value="HTH_AraC"/>
</dbReference>
<organism evidence="7 8">
    <name type="scientific">Paenibacillus agaridevorans</name>
    <dbReference type="NCBI Taxonomy" id="171404"/>
    <lineage>
        <taxon>Bacteria</taxon>
        <taxon>Bacillati</taxon>
        <taxon>Bacillota</taxon>
        <taxon>Bacilli</taxon>
        <taxon>Bacillales</taxon>
        <taxon>Paenibacillaceae</taxon>
        <taxon>Paenibacillus</taxon>
    </lineage>
</organism>
<dbReference type="SUPFAM" id="SSF52172">
    <property type="entry name" value="CheY-like"/>
    <property type="match status" value="1"/>
</dbReference>
<feature type="domain" description="Response regulatory" evidence="6">
    <location>
        <begin position="3"/>
        <end position="120"/>
    </location>
</feature>
<dbReference type="PROSITE" id="PS50110">
    <property type="entry name" value="RESPONSE_REGULATORY"/>
    <property type="match status" value="1"/>
</dbReference>
<dbReference type="InterPro" id="IPR018062">
    <property type="entry name" value="HTH_AraC-typ_CS"/>
</dbReference>
<evidence type="ECO:0000259" key="5">
    <source>
        <dbReference type="PROSITE" id="PS01124"/>
    </source>
</evidence>
<dbReference type="PANTHER" id="PTHR43280:SF2">
    <property type="entry name" value="HTH-TYPE TRANSCRIPTIONAL REGULATOR EXSA"/>
    <property type="match status" value="1"/>
</dbReference>
<name>A0A2R5EU83_9BACL</name>
<dbReference type="InterPro" id="IPR001789">
    <property type="entry name" value="Sig_transdc_resp-reg_receiver"/>
</dbReference>
<dbReference type="Proteomes" id="UP000245202">
    <property type="component" value="Unassembled WGS sequence"/>
</dbReference>
<dbReference type="Gene3D" id="3.40.50.2300">
    <property type="match status" value="1"/>
</dbReference>
<protein>
    <submittedName>
        <fullName evidence="7">DNA-binding response regulator</fullName>
    </submittedName>
</protein>
<dbReference type="SUPFAM" id="SSF46689">
    <property type="entry name" value="Homeodomain-like"/>
    <property type="match status" value="2"/>
</dbReference>
<feature type="domain" description="HTH araC/xylS-type" evidence="5">
    <location>
        <begin position="382"/>
        <end position="480"/>
    </location>
</feature>
<proteinExistence type="predicted"/>
<dbReference type="Pfam" id="PF12833">
    <property type="entry name" value="HTH_18"/>
    <property type="match status" value="1"/>
</dbReference>
<keyword evidence="3" id="KW-0804">Transcription</keyword>
<dbReference type="InterPro" id="IPR011006">
    <property type="entry name" value="CheY-like_superfamily"/>
</dbReference>
<keyword evidence="1" id="KW-0805">Transcription regulation</keyword>
<dbReference type="GO" id="GO:0043565">
    <property type="term" value="F:sequence-specific DNA binding"/>
    <property type="evidence" value="ECO:0007669"/>
    <property type="project" value="InterPro"/>
</dbReference>
<dbReference type="PROSITE" id="PS01124">
    <property type="entry name" value="HTH_ARAC_FAMILY_2"/>
    <property type="match status" value="1"/>
</dbReference>
<comment type="caution">
    <text evidence="7">The sequence shown here is derived from an EMBL/GenBank/DDBJ whole genome shotgun (WGS) entry which is preliminary data.</text>
</comment>
<dbReference type="EMBL" id="BDQX01000292">
    <property type="protein sequence ID" value="GBG10246.1"/>
    <property type="molecule type" value="Genomic_DNA"/>
</dbReference>
<dbReference type="PRINTS" id="PR00032">
    <property type="entry name" value="HTHARAC"/>
</dbReference>
<dbReference type="RefSeq" id="WP_108994788.1">
    <property type="nucleotide sequence ID" value="NZ_BDQX01000292.1"/>
</dbReference>
<evidence type="ECO:0000259" key="6">
    <source>
        <dbReference type="PROSITE" id="PS50110"/>
    </source>
</evidence>
<evidence type="ECO:0000256" key="3">
    <source>
        <dbReference type="ARBA" id="ARBA00023163"/>
    </source>
</evidence>
<reference evidence="7 8" key="1">
    <citation type="submission" date="2017-08" db="EMBL/GenBank/DDBJ databases">
        <title>Substantial Increase in Enzyme Production by Combined Drug-Resistance Mutations in Paenibacillus agaridevorans.</title>
        <authorList>
            <person name="Tanaka Y."/>
            <person name="Funane K."/>
            <person name="Hosaka T."/>
            <person name="Shiwa Y."/>
            <person name="Fujita N."/>
            <person name="Miyazaki T."/>
            <person name="Yoshikawa H."/>
            <person name="Murakami K."/>
            <person name="Kasahara K."/>
            <person name="Inaoka T."/>
            <person name="Hiraga Y."/>
            <person name="Ochi K."/>
        </authorList>
    </citation>
    <scope>NUCLEOTIDE SEQUENCE [LARGE SCALE GENOMIC DNA]</scope>
    <source>
        <strain evidence="7 8">T-3040</strain>
    </source>
</reference>
<dbReference type="PANTHER" id="PTHR43280">
    <property type="entry name" value="ARAC-FAMILY TRANSCRIPTIONAL REGULATOR"/>
    <property type="match status" value="1"/>
</dbReference>
<keyword evidence="2 7" id="KW-0238">DNA-binding</keyword>
<dbReference type="InterPro" id="IPR009057">
    <property type="entry name" value="Homeodomain-like_sf"/>
</dbReference>
<dbReference type="SMART" id="SM00448">
    <property type="entry name" value="REC"/>
    <property type="match status" value="1"/>
</dbReference>
<dbReference type="CDD" id="cd17536">
    <property type="entry name" value="REC_YesN-like"/>
    <property type="match status" value="1"/>
</dbReference>
<keyword evidence="8" id="KW-1185">Reference proteome</keyword>
<keyword evidence="4" id="KW-0597">Phosphoprotein</keyword>
<dbReference type="PROSITE" id="PS00041">
    <property type="entry name" value="HTH_ARAC_FAMILY_1"/>
    <property type="match status" value="1"/>
</dbReference>
<evidence type="ECO:0000256" key="2">
    <source>
        <dbReference type="ARBA" id="ARBA00023125"/>
    </source>
</evidence>
<dbReference type="GO" id="GO:0003700">
    <property type="term" value="F:DNA-binding transcription factor activity"/>
    <property type="evidence" value="ECO:0007669"/>
    <property type="project" value="InterPro"/>
</dbReference>
<accession>A0A2R5EU83</accession>
<feature type="modified residue" description="4-aspartylphosphate" evidence="4">
    <location>
        <position position="55"/>
    </location>
</feature>
<sequence>MISVLIVDDDKLVRKGLASSMPWETFGMEIAGEANNGENALKFMESHPIDLLITDLSMPVMSGIELMRIVREKYPEVQIVVLSLHQDFEYVQEALRLGAIDYIAKIQLEQEQFEEVLGRIVRLMERKDGSSPGAGGEQRKKSALGGDELYVYYSLSANPEEAQRPVGLPDVIEEAEPGIWYSAAPPVAALTGGGSMAIPEVQSSAAAGRANEGKEESGGASPLTVACVRFTGLSGLDPKSVLGLIRSYGKHDLFYDYRPGIAFAELDAVWCQARESAGAAPIDKIKERWAAADWISDDARFREQLDELKELRMPPVRLIRIFYSLTDEWNRLYQALLAQPIEIEDFFPSWSLFGDWLAEARDQIKRGGTKPLFSQEIQSSIMKAMSLAQQNVSEPISSAEIAAMVNMSGSYFSQCFKQYVGRTYTDYVRDIRMDRAKDYLRSTNKTIGWVAEQIGYHDEKYFSRLFREHVGVLPSEFRQQH</sequence>
<dbReference type="Gene3D" id="1.10.10.60">
    <property type="entry name" value="Homeodomain-like"/>
    <property type="match status" value="2"/>
</dbReference>